<dbReference type="AlphaFoldDB" id="A0A1H5XUZ5"/>
<sequence>MDILTLLFALAVFIAVVLFLEGGFLWWNATRSAEVRRLHQRLADAATGGSARSGAHATPLFKAQSATGSAAGDRILDAIPRLHGLNRLVVQSRVDLTLAQLLGWTAVLALIGFVLPLLLERPLVFGIIGAGVLGMLPILYVMRERTQHLKRFELQLPEALDLMGRALRAGHAFPTAIKMVADEMKDPIAGEFRILFDEMNYGVPQQTAMLNLAARTDSTDLSYFVIAVLIQRDSGGNLAELLDNISSIIRARLKLYGEIRTLSAEGRLSAWILGSLPFVVAIVINLINPGFMKVLWEDPAGLNLIYGALVMMVLGVLWMRKIIRIRV</sequence>
<keyword evidence="2" id="KW-1003">Cell membrane</keyword>
<evidence type="ECO:0000256" key="4">
    <source>
        <dbReference type="ARBA" id="ARBA00022989"/>
    </source>
</evidence>
<feature type="domain" description="Type II secretion system protein GspF" evidence="6">
    <location>
        <begin position="160"/>
        <end position="284"/>
    </location>
</feature>
<dbReference type="EMBL" id="CP018839">
    <property type="protein sequence ID" value="APR04584.1"/>
    <property type="molecule type" value="Genomic_DNA"/>
</dbReference>
<keyword evidence="3" id="KW-0812">Transmembrane</keyword>
<evidence type="ECO:0000256" key="3">
    <source>
        <dbReference type="ARBA" id="ARBA00022692"/>
    </source>
</evidence>
<accession>A0A1H5XUZ5</accession>
<dbReference type="PANTHER" id="PTHR35007:SF1">
    <property type="entry name" value="PILUS ASSEMBLY PROTEIN"/>
    <property type="match status" value="1"/>
</dbReference>
<keyword evidence="8" id="KW-1185">Reference proteome</keyword>
<evidence type="ECO:0000313" key="7">
    <source>
        <dbReference type="EMBL" id="APR04584.1"/>
    </source>
</evidence>
<keyword evidence="5" id="KW-0472">Membrane</keyword>
<reference evidence="7 8" key="1">
    <citation type="submission" date="2016-12" db="EMBL/GenBank/DDBJ databases">
        <title>Complete genome sequence of Thauera chlorobenzoica, a Betaproteobacterium degrading haloaromatics anaerobically to CO2 and halides.</title>
        <authorList>
            <person name="Goris T."/>
            <person name="Mergelsberg M."/>
            <person name="Boll M."/>
        </authorList>
    </citation>
    <scope>NUCLEOTIDE SEQUENCE [LARGE SCALE GENOMIC DNA]</scope>
    <source>
        <strain evidence="7 8">3CB1</strain>
    </source>
</reference>
<dbReference type="GO" id="GO:0005886">
    <property type="term" value="C:plasma membrane"/>
    <property type="evidence" value="ECO:0007669"/>
    <property type="project" value="UniProtKB-SubCell"/>
</dbReference>
<dbReference type="PANTHER" id="PTHR35007">
    <property type="entry name" value="INTEGRAL MEMBRANE PROTEIN-RELATED"/>
    <property type="match status" value="1"/>
</dbReference>
<proteinExistence type="predicted"/>
<organism evidence="7 8">
    <name type="scientific">Thauera chlorobenzoica</name>
    <dbReference type="NCBI Taxonomy" id="96773"/>
    <lineage>
        <taxon>Bacteria</taxon>
        <taxon>Pseudomonadati</taxon>
        <taxon>Pseudomonadota</taxon>
        <taxon>Betaproteobacteria</taxon>
        <taxon>Rhodocyclales</taxon>
        <taxon>Zoogloeaceae</taxon>
        <taxon>Thauera</taxon>
    </lineage>
</organism>
<protein>
    <submittedName>
        <fullName evidence="7">Flp pilus assembly protein TadB</fullName>
    </submittedName>
</protein>
<keyword evidence="4" id="KW-1133">Transmembrane helix</keyword>
<dbReference type="Pfam" id="PF00482">
    <property type="entry name" value="T2SSF"/>
    <property type="match status" value="1"/>
</dbReference>
<dbReference type="RefSeq" id="WP_075148044.1">
    <property type="nucleotide sequence ID" value="NZ_CP018839.1"/>
</dbReference>
<evidence type="ECO:0000313" key="8">
    <source>
        <dbReference type="Proteomes" id="UP000185739"/>
    </source>
</evidence>
<evidence type="ECO:0000256" key="2">
    <source>
        <dbReference type="ARBA" id="ARBA00022475"/>
    </source>
</evidence>
<dbReference type="Proteomes" id="UP000185739">
    <property type="component" value="Chromosome"/>
</dbReference>
<dbReference type="STRING" id="96773.Tchl_1726"/>
<evidence type="ECO:0000256" key="5">
    <source>
        <dbReference type="ARBA" id="ARBA00023136"/>
    </source>
</evidence>
<dbReference type="KEGG" id="tcl:Tchl_1726"/>
<evidence type="ECO:0000256" key="1">
    <source>
        <dbReference type="ARBA" id="ARBA00004651"/>
    </source>
</evidence>
<dbReference type="InterPro" id="IPR018076">
    <property type="entry name" value="T2SS_GspF_dom"/>
</dbReference>
<comment type="subcellular location">
    <subcellularLocation>
        <location evidence="1">Cell membrane</location>
        <topology evidence="1">Multi-pass membrane protein</topology>
    </subcellularLocation>
</comment>
<evidence type="ECO:0000259" key="6">
    <source>
        <dbReference type="Pfam" id="PF00482"/>
    </source>
</evidence>
<name>A0A1H5XUZ5_9RHOO</name>
<gene>
    <name evidence="7" type="ORF">Tchl_1726</name>
</gene>
<dbReference type="OrthoDB" id="597333at2"/>